<keyword evidence="2 6" id="KW-0812">Transmembrane</keyword>
<feature type="non-terminal residue" evidence="8">
    <location>
        <position position="343"/>
    </location>
</feature>
<name>A0A4P9WRJ4_9FUNG</name>
<feature type="compositionally biased region" description="Basic and acidic residues" evidence="5">
    <location>
        <begin position="81"/>
        <end position="103"/>
    </location>
</feature>
<reference evidence="9" key="1">
    <citation type="journal article" date="2018" name="Nat. Microbiol.">
        <title>Leveraging single-cell genomics to expand the fungal tree of life.</title>
        <authorList>
            <person name="Ahrendt S.R."/>
            <person name="Quandt C.A."/>
            <person name="Ciobanu D."/>
            <person name="Clum A."/>
            <person name="Salamov A."/>
            <person name="Andreopoulos B."/>
            <person name="Cheng J.F."/>
            <person name="Woyke T."/>
            <person name="Pelin A."/>
            <person name="Henrissat B."/>
            <person name="Reynolds N.K."/>
            <person name="Benny G.L."/>
            <person name="Smith M.E."/>
            <person name="James T.Y."/>
            <person name="Grigoriev I.V."/>
        </authorList>
    </citation>
    <scope>NUCLEOTIDE SEQUENCE [LARGE SCALE GENOMIC DNA]</scope>
    <source>
        <strain evidence="9">ATCC 52028</strain>
    </source>
</reference>
<evidence type="ECO:0000313" key="9">
    <source>
        <dbReference type="Proteomes" id="UP000268535"/>
    </source>
</evidence>
<dbReference type="Pfam" id="PF04547">
    <property type="entry name" value="Anoctamin"/>
    <property type="match status" value="1"/>
</dbReference>
<dbReference type="GO" id="GO:0032541">
    <property type="term" value="C:cortical endoplasmic reticulum"/>
    <property type="evidence" value="ECO:0007669"/>
    <property type="project" value="TreeGrafter"/>
</dbReference>
<gene>
    <name evidence="8" type="ORF">CAUPRSCDRAFT_12579</name>
</gene>
<proteinExistence type="predicted"/>
<dbReference type="EMBL" id="ML011042">
    <property type="protein sequence ID" value="RKO95724.1"/>
    <property type="molecule type" value="Genomic_DNA"/>
</dbReference>
<evidence type="ECO:0000256" key="1">
    <source>
        <dbReference type="ARBA" id="ARBA00004141"/>
    </source>
</evidence>
<evidence type="ECO:0000259" key="7">
    <source>
        <dbReference type="Pfam" id="PF04547"/>
    </source>
</evidence>
<dbReference type="GO" id="GO:0005254">
    <property type="term" value="F:chloride channel activity"/>
    <property type="evidence" value="ECO:0007669"/>
    <property type="project" value="TreeGrafter"/>
</dbReference>
<evidence type="ECO:0000256" key="5">
    <source>
        <dbReference type="SAM" id="MobiDB-lite"/>
    </source>
</evidence>
<feature type="domain" description="Anoctamin transmembrane" evidence="7">
    <location>
        <begin position="238"/>
        <end position="320"/>
    </location>
</feature>
<organism evidence="8 9">
    <name type="scientific">Caulochytrium protostelioides</name>
    <dbReference type="NCBI Taxonomy" id="1555241"/>
    <lineage>
        <taxon>Eukaryota</taxon>
        <taxon>Fungi</taxon>
        <taxon>Fungi incertae sedis</taxon>
        <taxon>Chytridiomycota</taxon>
        <taxon>Chytridiomycota incertae sedis</taxon>
        <taxon>Chytridiomycetes</taxon>
        <taxon>Caulochytriales</taxon>
        <taxon>Caulochytriaceae</taxon>
        <taxon>Caulochytrium</taxon>
    </lineage>
</organism>
<dbReference type="InterPro" id="IPR049452">
    <property type="entry name" value="Anoctamin_TM"/>
</dbReference>
<accession>A0A4P9WRJ4</accession>
<feature type="transmembrane region" description="Helical" evidence="6">
    <location>
        <begin position="245"/>
        <end position="273"/>
    </location>
</feature>
<dbReference type="PANTHER" id="PTHR12308">
    <property type="entry name" value="ANOCTAMIN"/>
    <property type="match status" value="1"/>
</dbReference>
<evidence type="ECO:0000256" key="2">
    <source>
        <dbReference type="ARBA" id="ARBA00022692"/>
    </source>
</evidence>
<feature type="compositionally biased region" description="Basic residues" evidence="5">
    <location>
        <begin position="116"/>
        <end position="125"/>
    </location>
</feature>
<evidence type="ECO:0000313" key="8">
    <source>
        <dbReference type="EMBL" id="RKO95724.1"/>
    </source>
</evidence>
<evidence type="ECO:0000256" key="3">
    <source>
        <dbReference type="ARBA" id="ARBA00022989"/>
    </source>
</evidence>
<dbReference type="InterPro" id="IPR007632">
    <property type="entry name" value="Anoctamin"/>
</dbReference>
<keyword evidence="4 6" id="KW-0472">Membrane</keyword>
<evidence type="ECO:0000256" key="4">
    <source>
        <dbReference type="ARBA" id="ARBA00023136"/>
    </source>
</evidence>
<comment type="subcellular location">
    <subcellularLocation>
        <location evidence="1">Membrane</location>
        <topology evidence="1">Multi-pass membrane protein</topology>
    </subcellularLocation>
</comment>
<feature type="non-terminal residue" evidence="8">
    <location>
        <position position="1"/>
    </location>
</feature>
<dbReference type="GO" id="GO:0016020">
    <property type="term" value="C:membrane"/>
    <property type="evidence" value="ECO:0007669"/>
    <property type="project" value="UniProtKB-SubCell"/>
</dbReference>
<evidence type="ECO:0000256" key="6">
    <source>
        <dbReference type="SAM" id="Phobius"/>
    </source>
</evidence>
<dbReference type="Proteomes" id="UP000268535">
    <property type="component" value="Unassembled WGS sequence"/>
</dbReference>
<feature type="region of interest" description="Disordered" evidence="5">
    <location>
        <begin position="69"/>
        <end position="141"/>
    </location>
</feature>
<sequence>RFQVLQTLLRRLAAVGLAYKTRPLHPGAKNSEYAQAIVIFIACPDRVLSREAYRRDILDWIADRAARARQPPEVPADLASSDDHERAKDRADHPDTKTLDGAKKQHQAPSSIDKQRSKRQHHRDRISKPSSSLTTGRHGHRGAIMPAERLRLIYGLLTMPAYQGGVGLAVGPDGQGVAFDAQSALEACLDPSLAPVGFCHVRCVIAMHDPDAVNGMLRTWFMERHGLLLHSDDITQLRNEYGENVAFYFAFLHFYTLALVPLAIVGVLCPIILGRAAYSYVYSAFLLAWAPVTIALWQGQSRRWAEAWGTRRVQSIDGDAERMATQLRPLYRPAGFRCHDDHD</sequence>
<protein>
    <recommendedName>
        <fullName evidence="7">Anoctamin transmembrane domain-containing protein</fullName>
    </recommendedName>
</protein>
<feature type="transmembrane region" description="Helical" evidence="6">
    <location>
        <begin position="279"/>
        <end position="297"/>
    </location>
</feature>
<dbReference type="AlphaFoldDB" id="A0A4P9WRJ4"/>
<dbReference type="PANTHER" id="PTHR12308:SF73">
    <property type="entry name" value="ANOCTAMIN"/>
    <property type="match status" value="1"/>
</dbReference>
<keyword evidence="3 6" id="KW-1133">Transmembrane helix</keyword>